<dbReference type="EMBL" id="JBHTHU010000002">
    <property type="protein sequence ID" value="MFD0749310.1"/>
    <property type="molecule type" value="Genomic_DNA"/>
</dbReference>
<feature type="transmembrane region" description="Helical" evidence="1">
    <location>
        <begin position="408"/>
        <end position="428"/>
    </location>
</feature>
<proteinExistence type="predicted"/>
<feature type="transmembrane region" description="Helical" evidence="1">
    <location>
        <begin position="268"/>
        <end position="288"/>
    </location>
</feature>
<organism evidence="2 3">
    <name type="scientific">Mucilaginibacter calamicampi</name>
    <dbReference type="NCBI Taxonomy" id="1302352"/>
    <lineage>
        <taxon>Bacteria</taxon>
        <taxon>Pseudomonadati</taxon>
        <taxon>Bacteroidota</taxon>
        <taxon>Sphingobacteriia</taxon>
        <taxon>Sphingobacteriales</taxon>
        <taxon>Sphingobacteriaceae</taxon>
        <taxon>Mucilaginibacter</taxon>
    </lineage>
</organism>
<comment type="caution">
    <text evidence="2">The sequence shown here is derived from an EMBL/GenBank/DDBJ whole genome shotgun (WGS) entry which is preliminary data.</text>
</comment>
<gene>
    <name evidence="2" type="ORF">ACFQZS_04095</name>
</gene>
<protein>
    <recommendedName>
        <fullName evidence="4">Response regulator receiver domain-containing protein</fullName>
    </recommendedName>
</protein>
<feature type="transmembrane region" description="Helical" evidence="1">
    <location>
        <begin position="309"/>
        <end position="327"/>
    </location>
</feature>
<name>A0ABW2YTL0_9SPHI</name>
<dbReference type="RefSeq" id="WP_377097564.1">
    <property type="nucleotide sequence ID" value="NZ_JBHTHU010000002.1"/>
</dbReference>
<keyword evidence="1" id="KW-0472">Membrane</keyword>
<evidence type="ECO:0008006" key="4">
    <source>
        <dbReference type="Google" id="ProtNLM"/>
    </source>
</evidence>
<evidence type="ECO:0000313" key="2">
    <source>
        <dbReference type="EMBL" id="MFD0749310.1"/>
    </source>
</evidence>
<sequence>MNSAVVKFLIIEDTFYDWQRVSDFLSQYTCEIYPATDADFSQFNDKLYEYVKEDSDKNLKEIEDIIGVFDPSVIFLDISLSTRKNDRTGVAIYNKLLKQDAKFDHTHIAVLTTYGDKIDIDFTNPRLQRFSKNKIGENSLEGLLDEWVLPWIMQLFNLKLNNNKDETNKDEPNGKEHNDQKRLTFEISRCPKWILNWYGWELPSNYDDHKDLVFKFSRCPKWILNWFGWKLPSNKENGEYPRQKIRWKLQRWYETFQTVADVVIKICMYAAVVFFALAGFGFLVYELIHMGKASILTNSKFEMIHIAEYAFVAFLPMLIIIGFTMFYDKSLGLFITKQEQDEENLVLASKLIQVTKTLFVSTLVSYLFLKIIEIASPSNTANPVETASHSNTAGPAENKPHHLVADDFYRMAILGIVIVVLISFYIYLQNHSNHSKKHKNE</sequence>
<keyword evidence="1" id="KW-0812">Transmembrane</keyword>
<keyword evidence="3" id="KW-1185">Reference proteome</keyword>
<reference evidence="3" key="1">
    <citation type="journal article" date="2019" name="Int. J. Syst. Evol. Microbiol.">
        <title>The Global Catalogue of Microorganisms (GCM) 10K type strain sequencing project: providing services to taxonomists for standard genome sequencing and annotation.</title>
        <authorList>
            <consortium name="The Broad Institute Genomics Platform"/>
            <consortium name="The Broad Institute Genome Sequencing Center for Infectious Disease"/>
            <person name="Wu L."/>
            <person name="Ma J."/>
        </authorList>
    </citation>
    <scope>NUCLEOTIDE SEQUENCE [LARGE SCALE GENOMIC DNA]</scope>
    <source>
        <strain evidence="3">CCUG 63418</strain>
    </source>
</reference>
<accession>A0ABW2YTL0</accession>
<evidence type="ECO:0000313" key="3">
    <source>
        <dbReference type="Proteomes" id="UP001596958"/>
    </source>
</evidence>
<keyword evidence="1" id="KW-1133">Transmembrane helix</keyword>
<evidence type="ECO:0000256" key="1">
    <source>
        <dbReference type="SAM" id="Phobius"/>
    </source>
</evidence>
<dbReference type="Proteomes" id="UP001596958">
    <property type="component" value="Unassembled WGS sequence"/>
</dbReference>